<dbReference type="SMART" id="SM00054">
    <property type="entry name" value="EFh"/>
    <property type="match status" value="5"/>
</dbReference>
<proteinExistence type="predicted"/>
<keyword evidence="4" id="KW-1185">Reference proteome</keyword>
<dbReference type="EMBL" id="CP036273">
    <property type="protein sequence ID" value="QDU20484.1"/>
    <property type="molecule type" value="Genomic_DNA"/>
</dbReference>
<evidence type="ECO:0000256" key="1">
    <source>
        <dbReference type="SAM" id="SignalP"/>
    </source>
</evidence>
<dbReference type="InterPro" id="IPR011992">
    <property type="entry name" value="EF-hand-dom_pair"/>
</dbReference>
<dbReference type="AlphaFoldDB" id="A0A517XSJ4"/>
<name>A0A517XSJ4_9BACT</name>
<reference evidence="3 4" key="1">
    <citation type="submission" date="2019-02" db="EMBL/GenBank/DDBJ databases">
        <title>Deep-cultivation of Planctomycetes and their phenomic and genomic characterization uncovers novel biology.</title>
        <authorList>
            <person name="Wiegand S."/>
            <person name="Jogler M."/>
            <person name="Boedeker C."/>
            <person name="Pinto D."/>
            <person name="Vollmers J."/>
            <person name="Rivas-Marin E."/>
            <person name="Kohn T."/>
            <person name="Peeters S.H."/>
            <person name="Heuer A."/>
            <person name="Rast P."/>
            <person name="Oberbeckmann S."/>
            <person name="Bunk B."/>
            <person name="Jeske O."/>
            <person name="Meyerdierks A."/>
            <person name="Storesund J.E."/>
            <person name="Kallscheuer N."/>
            <person name="Luecker S."/>
            <person name="Lage O.M."/>
            <person name="Pohl T."/>
            <person name="Merkel B.J."/>
            <person name="Hornburger P."/>
            <person name="Mueller R.-W."/>
            <person name="Bruemmer F."/>
            <person name="Labrenz M."/>
            <person name="Spormann A.M."/>
            <person name="Op den Camp H."/>
            <person name="Overmann J."/>
            <person name="Amann R."/>
            <person name="Jetten M.S.M."/>
            <person name="Mascher T."/>
            <person name="Medema M.H."/>
            <person name="Devos D.P."/>
            <person name="Kaster A.-K."/>
            <person name="Ovreas L."/>
            <person name="Rohde M."/>
            <person name="Galperin M.Y."/>
            <person name="Jogler C."/>
        </authorList>
    </citation>
    <scope>NUCLEOTIDE SEQUENCE [LARGE SCALE GENOMIC DNA]</scope>
    <source>
        <strain evidence="3 4">ETA_A1</strain>
    </source>
</reference>
<feature type="chain" id="PRO_5022030822" evidence="1">
    <location>
        <begin position="19"/>
        <end position="547"/>
    </location>
</feature>
<dbReference type="PROSITE" id="PS00018">
    <property type="entry name" value="EF_HAND_1"/>
    <property type="match status" value="5"/>
</dbReference>
<dbReference type="Proteomes" id="UP000319576">
    <property type="component" value="Chromosome"/>
</dbReference>
<organism evidence="3 4">
    <name type="scientific">Urbifossiella limnaea</name>
    <dbReference type="NCBI Taxonomy" id="2528023"/>
    <lineage>
        <taxon>Bacteria</taxon>
        <taxon>Pseudomonadati</taxon>
        <taxon>Planctomycetota</taxon>
        <taxon>Planctomycetia</taxon>
        <taxon>Gemmatales</taxon>
        <taxon>Gemmataceae</taxon>
        <taxon>Urbifossiella</taxon>
    </lineage>
</organism>
<protein>
    <submittedName>
        <fullName evidence="3">Transaldolase/EF-hand domain-containing protein</fullName>
    </submittedName>
</protein>
<keyword evidence="1" id="KW-0732">Signal</keyword>
<dbReference type="Gene3D" id="1.10.238.10">
    <property type="entry name" value="EF-hand"/>
    <property type="match status" value="3"/>
</dbReference>
<dbReference type="InterPro" id="IPR018247">
    <property type="entry name" value="EF_Hand_1_Ca_BS"/>
</dbReference>
<dbReference type="Pfam" id="PF13202">
    <property type="entry name" value="EF-hand_5"/>
    <property type="match status" value="4"/>
</dbReference>
<dbReference type="InterPro" id="IPR002048">
    <property type="entry name" value="EF_hand_dom"/>
</dbReference>
<dbReference type="PROSITE" id="PS50222">
    <property type="entry name" value="EF_HAND_2"/>
    <property type="match status" value="3"/>
</dbReference>
<dbReference type="OrthoDB" id="260830at2"/>
<feature type="domain" description="EF-hand" evidence="2">
    <location>
        <begin position="68"/>
        <end position="103"/>
    </location>
</feature>
<dbReference type="PANTHER" id="PTHR10827">
    <property type="entry name" value="RETICULOCALBIN"/>
    <property type="match status" value="1"/>
</dbReference>
<dbReference type="KEGG" id="uli:ETAA1_24360"/>
<gene>
    <name evidence="3" type="ORF">ETAA1_24360</name>
</gene>
<feature type="domain" description="EF-hand" evidence="2">
    <location>
        <begin position="160"/>
        <end position="195"/>
    </location>
</feature>
<dbReference type="PANTHER" id="PTHR10827:SF86">
    <property type="entry name" value="EF-HAND DOMAIN-CONTAINING PROTEIN"/>
    <property type="match status" value="1"/>
</dbReference>
<evidence type="ECO:0000313" key="3">
    <source>
        <dbReference type="EMBL" id="QDU20484.1"/>
    </source>
</evidence>
<feature type="signal peptide" evidence="1">
    <location>
        <begin position="1"/>
        <end position="18"/>
    </location>
</feature>
<dbReference type="GO" id="GO:0005509">
    <property type="term" value="F:calcium ion binding"/>
    <property type="evidence" value="ECO:0007669"/>
    <property type="project" value="InterPro"/>
</dbReference>
<feature type="domain" description="EF-hand" evidence="2">
    <location>
        <begin position="417"/>
        <end position="444"/>
    </location>
</feature>
<dbReference type="RefSeq" id="WP_145238106.1">
    <property type="nucleotide sequence ID" value="NZ_CP036273.1"/>
</dbReference>
<accession>A0A517XSJ4</accession>
<evidence type="ECO:0000259" key="2">
    <source>
        <dbReference type="PROSITE" id="PS50222"/>
    </source>
</evidence>
<sequence precursor="true">MIRLLLVAAALGGSAAVAFPPRPTPSATPAPPPMPTPADRYDLVVLGAQRPIRVAVHVHYQGQPLGVRWAESLKAVFGAFDRDHNGSLDAVELKRMFSDTSAAGLLQNGFYSPFPNDLPTLAWVDAGGDGRVSFAEFAGYYRQAAAAASQAFPPLPENPQNAAATEGLFALLDADKDGKLTRAEVAAAERLVVSRDADEDECLSLTEVVGPTAFVVRPAGAAPAPRQVVPPVTVARKGGAADVVKEHVRTKYDWAALGRPAATWWTDPADADVTLSFAPAAADCVARVTTDPKALAARGFTVSQTEPRRLVLRHGQQAVELSAVVGAANAATRGGVQRTQFLTMFDAAAAGKRFVTDADLGGANAPRFQLLRVLFDPADADADGKLTRAELDAHLSVFETFAAAAVALTPAVQTPTLFQLLDDNRDGRLSVRELRTAWDRLAVLEPSESGRVDAITKAAIRPTAMLRLSRPAERFAGFQSPDAGQGAVRPPQAGPVWFRKMDRNADGDVSRAEFVGTRAEFDATDSDRDGLISLAEATAFDAAARKE</sequence>
<dbReference type="SUPFAM" id="SSF47473">
    <property type="entry name" value="EF-hand"/>
    <property type="match status" value="3"/>
</dbReference>
<evidence type="ECO:0000313" key="4">
    <source>
        <dbReference type="Proteomes" id="UP000319576"/>
    </source>
</evidence>